<evidence type="ECO:0000313" key="2">
    <source>
        <dbReference type="EMBL" id="OGE26700.1"/>
    </source>
</evidence>
<feature type="transmembrane region" description="Helical" evidence="1">
    <location>
        <begin position="361"/>
        <end position="378"/>
    </location>
</feature>
<feature type="transmembrane region" description="Helical" evidence="1">
    <location>
        <begin position="334"/>
        <end position="354"/>
    </location>
</feature>
<feature type="transmembrane region" description="Helical" evidence="1">
    <location>
        <begin position="191"/>
        <end position="215"/>
    </location>
</feature>
<feature type="transmembrane region" description="Helical" evidence="1">
    <location>
        <begin position="74"/>
        <end position="94"/>
    </location>
</feature>
<organism evidence="2 3">
    <name type="scientific">Candidatus Daviesbacteria bacterium RIFCSPHIGHO2_02_FULL_39_12</name>
    <dbReference type="NCBI Taxonomy" id="1797770"/>
    <lineage>
        <taxon>Bacteria</taxon>
        <taxon>Candidatus Daviesiibacteriota</taxon>
    </lineage>
</organism>
<dbReference type="AlphaFoldDB" id="A0A1F5JDY8"/>
<feature type="transmembrane region" description="Helical" evidence="1">
    <location>
        <begin position="130"/>
        <end position="149"/>
    </location>
</feature>
<keyword evidence="1" id="KW-1133">Transmembrane helix</keyword>
<protein>
    <recommendedName>
        <fullName evidence="4">Glycosyltransferase RgtA/B/C/D-like domain-containing protein</fullName>
    </recommendedName>
</protein>
<gene>
    <name evidence="2" type="ORF">A3C26_01045</name>
</gene>
<feature type="transmembrane region" description="Helical" evidence="1">
    <location>
        <begin position="12"/>
        <end position="31"/>
    </location>
</feature>
<comment type="caution">
    <text evidence="2">The sequence shown here is derived from an EMBL/GenBank/DDBJ whole genome shotgun (WGS) entry which is preliminary data.</text>
</comment>
<dbReference type="EMBL" id="MFCX01000005">
    <property type="protein sequence ID" value="OGE26700.1"/>
    <property type="molecule type" value="Genomic_DNA"/>
</dbReference>
<feature type="transmembrane region" description="Helical" evidence="1">
    <location>
        <begin position="221"/>
        <end position="241"/>
    </location>
</feature>
<evidence type="ECO:0000256" key="1">
    <source>
        <dbReference type="SAM" id="Phobius"/>
    </source>
</evidence>
<keyword evidence="1" id="KW-0472">Membrane</keyword>
<dbReference type="Proteomes" id="UP000177042">
    <property type="component" value="Unassembled WGS sequence"/>
</dbReference>
<feature type="transmembrane region" description="Helical" evidence="1">
    <location>
        <begin position="384"/>
        <end position="409"/>
    </location>
</feature>
<keyword evidence="1" id="KW-0812">Transmembrane</keyword>
<accession>A0A1F5JDY8</accession>
<evidence type="ECO:0000313" key="3">
    <source>
        <dbReference type="Proteomes" id="UP000177042"/>
    </source>
</evidence>
<sequence length="410" mass="47451">MNTVPGKNNIAIVFSIFSLILFIYIFTAGRFKFIFPTHSANYFSHLSYSFLMGRLYLVNPTWTSDLSIWHDKKYVYWGPTPVLFILPLVALFGVNLSDALYTSAAGFLSVFFVYLILNELNKLNISRLSEIKKILICLFFAFGTVHYYLSVNGGIWFTSQIFSTMYAFVAIFFLLRYLTYQNLSNLLLSSIFFNLAAFGRNTFIFYLPLFIILIVYKRFNLKHLVLFSLILFIFLSANFLYNFLRFGSIFETGHSIHQVALKFAADKASYGTINPIYIPKNFKYMFLNFAQPTDKFPFFKFDQDGNSIFFTSSLFLLLFLLIKKQFWKEKLCKILNIFCLIGIFGSITFLLNYFSTGWIQLGYRYLLDVIPLMLLLIAEVVSGVPIFIILLLTALSIIVTSLGTVWLIFQ</sequence>
<reference evidence="2 3" key="1">
    <citation type="journal article" date="2016" name="Nat. Commun.">
        <title>Thousands of microbial genomes shed light on interconnected biogeochemical processes in an aquifer system.</title>
        <authorList>
            <person name="Anantharaman K."/>
            <person name="Brown C.T."/>
            <person name="Hug L.A."/>
            <person name="Sharon I."/>
            <person name="Castelle C.J."/>
            <person name="Probst A.J."/>
            <person name="Thomas B.C."/>
            <person name="Singh A."/>
            <person name="Wilkins M.J."/>
            <person name="Karaoz U."/>
            <person name="Brodie E.L."/>
            <person name="Williams K.H."/>
            <person name="Hubbard S.S."/>
            <person name="Banfield J.F."/>
        </authorList>
    </citation>
    <scope>NUCLEOTIDE SEQUENCE [LARGE SCALE GENOMIC DNA]</scope>
</reference>
<feature type="transmembrane region" description="Helical" evidence="1">
    <location>
        <begin position="155"/>
        <end position="179"/>
    </location>
</feature>
<name>A0A1F5JDY8_9BACT</name>
<feature type="transmembrane region" description="Helical" evidence="1">
    <location>
        <begin position="305"/>
        <end position="322"/>
    </location>
</feature>
<evidence type="ECO:0008006" key="4">
    <source>
        <dbReference type="Google" id="ProtNLM"/>
    </source>
</evidence>
<proteinExistence type="predicted"/>
<feature type="transmembrane region" description="Helical" evidence="1">
    <location>
        <begin position="100"/>
        <end position="118"/>
    </location>
</feature>